<evidence type="ECO:0000256" key="1">
    <source>
        <dbReference type="ARBA" id="ARBA00007261"/>
    </source>
</evidence>
<dbReference type="Pfam" id="PF00675">
    <property type="entry name" value="Peptidase_M16"/>
    <property type="match status" value="2"/>
</dbReference>
<dbReference type="PANTHER" id="PTHR11851:SF49">
    <property type="entry name" value="MITOCHONDRIAL-PROCESSING PEPTIDASE SUBUNIT ALPHA"/>
    <property type="match status" value="1"/>
</dbReference>
<dbReference type="Proteomes" id="UP001388259">
    <property type="component" value="Unassembled WGS sequence"/>
</dbReference>
<evidence type="ECO:0000256" key="2">
    <source>
        <dbReference type="SAM" id="MobiDB-lite"/>
    </source>
</evidence>
<keyword evidence="8" id="KW-1185">Reference proteome</keyword>
<gene>
    <name evidence="6" type="ORF">VZD24_01760</name>
    <name evidence="5" type="ORF">VZD85_01600</name>
</gene>
<dbReference type="AlphaFoldDB" id="A0AB35YLG1"/>
<proteinExistence type="inferred from homology"/>
<name>A0AB35YLG1_9FLAO</name>
<feature type="region of interest" description="Disordered" evidence="2">
    <location>
        <begin position="486"/>
        <end position="512"/>
    </location>
</feature>
<comment type="similarity">
    <text evidence="1">Belongs to the peptidase M16 family.</text>
</comment>
<dbReference type="PROSITE" id="PS51257">
    <property type="entry name" value="PROKAR_LIPOPROTEIN"/>
    <property type="match status" value="1"/>
</dbReference>
<dbReference type="InterPro" id="IPR050361">
    <property type="entry name" value="MPP/UQCRC_Complex"/>
</dbReference>
<feature type="domain" description="Peptidase M16 C-terminal" evidence="4">
    <location>
        <begin position="209"/>
        <end position="387"/>
    </location>
</feature>
<organism evidence="5 7">
    <name type="scientific">Aequorivita flava</name>
    <dbReference type="NCBI Taxonomy" id="3114371"/>
    <lineage>
        <taxon>Bacteria</taxon>
        <taxon>Pseudomonadati</taxon>
        <taxon>Bacteroidota</taxon>
        <taxon>Flavobacteriia</taxon>
        <taxon>Flavobacteriales</taxon>
        <taxon>Flavobacteriaceae</taxon>
        <taxon>Aequorivita</taxon>
    </lineage>
</organism>
<dbReference type="Gene3D" id="3.30.830.10">
    <property type="entry name" value="Metalloenzyme, LuxS/M16 peptidase-like"/>
    <property type="match status" value="4"/>
</dbReference>
<comment type="caution">
    <text evidence="5">The sequence shown here is derived from an EMBL/GenBank/DDBJ whole genome shotgun (WGS) entry which is preliminary data.</text>
</comment>
<dbReference type="PANTHER" id="PTHR11851">
    <property type="entry name" value="METALLOPROTEASE"/>
    <property type="match status" value="1"/>
</dbReference>
<evidence type="ECO:0000313" key="7">
    <source>
        <dbReference type="Proteomes" id="UP001388259"/>
    </source>
</evidence>
<evidence type="ECO:0000259" key="4">
    <source>
        <dbReference type="Pfam" id="PF05193"/>
    </source>
</evidence>
<evidence type="ECO:0000313" key="8">
    <source>
        <dbReference type="Proteomes" id="UP001390963"/>
    </source>
</evidence>
<dbReference type="InterPro" id="IPR011249">
    <property type="entry name" value="Metalloenz_LuxS/M16"/>
</dbReference>
<feature type="domain" description="Peptidase M16 N-terminal" evidence="3">
    <location>
        <begin position="52"/>
        <end position="176"/>
    </location>
</feature>
<dbReference type="EMBL" id="JBANCF010000001">
    <property type="protein sequence ID" value="MEM0572229.1"/>
    <property type="molecule type" value="Genomic_DNA"/>
</dbReference>
<feature type="domain" description="Peptidase M16 C-terminal" evidence="4">
    <location>
        <begin position="680"/>
        <end position="856"/>
    </location>
</feature>
<dbReference type="InterPro" id="IPR011765">
    <property type="entry name" value="Pept_M16_N"/>
</dbReference>
<accession>A0AB35YLG1</accession>
<evidence type="ECO:0000313" key="5">
    <source>
        <dbReference type="EMBL" id="MEM0517030.1"/>
    </source>
</evidence>
<feature type="compositionally biased region" description="Polar residues" evidence="2">
    <location>
        <begin position="492"/>
        <end position="506"/>
    </location>
</feature>
<reference evidence="5 8" key="1">
    <citation type="submission" date="2024-01" db="EMBL/GenBank/DDBJ databases">
        <title>Aequorivita flavus sp. nov., isolated from deep-sea sediment.</title>
        <authorList>
            <person name="Chen X."/>
        </authorList>
    </citation>
    <scope>NUCLEOTIDE SEQUENCE</scope>
    <source>
        <strain evidence="5">MCCC 1A16923</strain>
        <strain evidence="6 8">MCCC 1A16935</strain>
    </source>
</reference>
<dbReference type="Proteomes" id="UP001390963">
    <property type="component" value="Unassembled WGS sequence"/>
</dbReference>
<dbReference type="EMBL" id="JAZBJM010000001">
    <property type="protein sequence ID" value="MEM0517030.1"/>
    <property type="molecule type" value="Genomic_DNA"/>
</dbReference>
<protein>
    <submittedName>
        <fullName evidence="5">Pitrilysin family protein</fullName>
    </submittedName>
</protein>
<dbReference type="InterPro" id="IPR007863">
    <property type="entry name" value="Peptidase_M16_C"/>
</dbReference>
<dbReference type="RefSeq" id="WP_342686491.1">
    <property type="nucleotide sequence ID" value="NZ_JAZBJM010000001.1"/>
</dbReference>
<dbReference type="GO" id="GO:0046872">
    <property type="term" value="F:metal ion binding"/>
    <property type="evidence" value="ECO:0007669"/>
    <property type="project" value="InterPro"/>
</dbReference>
<dbReference type="Pfam" id="PF05193">
    <property type="entry name" value="Peptidase_M16_C"/>
    <property type="match status" value="2"/>
</dbReference>
<feature type="domain" description="Peptidase M16 N-terminal" evidence="3">
    <location>
        <begin position="532"/>
        <end position="657"/>
    </location>
</feature>
<evidence type="ECO:0000313" key="6">
    <source>
        <dbReference type="EMBL" id="MEM0572229.1"/>
    </source>
</evidence>
<dbReference type="SUPFAM" id="SSF63411">
    <property type="entry name" value="LuxS/MPP-like metallohydrolase"/>
    <property type="match status" value="4"/>
</dbReference>
<evidence type="ECO:0000259" key="3">
    <source>
        <dbReference type="Pfam" id="PF00675"/>
    </source>
</evidence>
<sequence>MFKISIKTSAVVLALTALVVFSCKTKQEVSGDDNAKLSVEFEKYELENGLDVILHQDSSDPIVSLAIQYGVGSNREKTGRTGFAHLFEHMLFQESENVPQDQFFKTIQDAGGTLNGGTWKDGTIYYEVVPKNAMETVMWLESDRMGFLINTVTEAAFENQQEVVQNEKRQRVDNNPYGHTSYVIDKNIYPEGHPYNWQVIGELEDLQNATVEDVKEFYDQFYGPNNATLVLAGDFNTAEAKQMIEKYFGEIKRRQEVEPLKPQPVTLSETKRLYHEDNFATAPQLNMVWPTLEQYTEDAYALDFLGEILSQGKKAPLYKVLVKEKDLTSRTTAYNNSSELAGSFRISITANNGVDLDAIENGINEAFALFEKEGVTDRDIERIKAGLETQFYNGISSVLGKSFQLARYNVFTNDPGFITKDIENIKKVTKEDVIRVYNKYIKDKPYVMTSFVPKGQVELIAENSTKANVVEEEITENVTKTVEETTSEVAKTPSNFDRSVAPTQGPSPELSIPKIWDTTLENGLQVSGIEQNEIPTVNFSLVIEGGHLLDNMKKNGVANLMSDIMMEGTANKTPEQLEEEIDLLGASIRMYTTNEAIVIRGNTLTRNFEKTIDLVTEILLEPRWDEEELARIKTKTINQIERSDANPNVVANRVYSKILYGDDHIFSYPTIGTVESVEAITMNDLKEFYTTNFSPSISTFQVVGKIDKESVLKDLQGLEERWTAKDVTIPDYPVANNRDKASLYFVDIPNAKQSVINIGYIALPRTDSDFYPAEVMNYKLGGSFSGNVNLILREEKGYTYGARTGFSGSKIPGTFTASSSVRTNTTGESVAIFRDQISAYKDGISPEDLEFTKNALIKSNARRFETQGSLLGMLQEINEYDLPVDYIEKEETTVRNMTLKQHQALANKYLDASKMAYLVVGDAATQFEQFKDMGFDEVKLLDKNGEEVKLEDVKL</sequence>